<proteinExistence type="predicted"/>
<protein>
    <submittedName>
        <fullName evidence="2">Type II toxin-antitoxin system VapC family toxin</fullName>
    </submittedName>
</protein>
<evidence type="ECO:0000313" key="3">
    <source>
        <dbReference type="Proteomes" id="UP001597353"/>
    </source>
</evidence>
<dbReference type="InterPro" id="IPR002716">
    <property type="entry name" value="PIN_dom"/>
</dbReference>
<dbReference type="Pfam" id="PF01850">
    <property type="entry name" value="PIN"/>
    <property type="match status" value="1"/>
</dbReference>
<dbReference type="SUPFAM" id="SSF88723">
    <property type="entry name" value="PIN domain-like"/>
    <property type="match status" value="1"/>
</dbReference>
<dbReference type="Gene3D" id="3.40.50.1010">
    <property type="entry name" value="5'-nuclease"/>
    <property type="match status" value="1"/>
</dbReference>
<dbReference type="InterPro" id="IPR052919">
    <property type="entry name" value="TA_system_RNase"/>
</dbReference>
<comment type="caution">
    <text evidence="2">The sequence shown here is derived from an EMBL/GenBank/DDBJ whole genome shotgun (WGS) entry which is preliminary data.</text>
</comment>
<dbReference type="Proteomes" id="UP001597353">
    <property type="component" value="Unassembled WGS sequence"/>
</dbReference>
<sequence>MNLLLDTHILLWSAARDDLMSPRADALVKDPANTLWFSVASLWEVAIKRGLDRPDFRTDAGVLRAGLIANGYRELPVEGRHILSLTTLPPLHGDPFDRILIAQAMAEGMALVTADRRVADYGGPVLLV</sequence>
<keyword evidence="3" id="KW-1185">Reference proteome</keyword>
<dbReference type="InterPro" id="IPR029060">
    <property type="entry name" value="PIN-like_dom_sf"/>
</dbReference>
<dbReference type="PANTHER" id="PTHR36173">
    <property type="entry name" value="RIBONUCLEASE VAPC16-RELATED"/>
    <property type="match status" value="1"/>
</dbReference>
<evidence type="ECO:0000259" key="1">
    <source>
        <dbReference type="Pfam" id="PF01850"/>
    </source>
</evidence>
<reference evidence="3" key="1">
    <citation type="journal article" date="2019" name="Int. J. Syst. Evol. Microbiol.">
        <title>The Global Catalogue of Microorganisms (GCM) 10K type strain sequencing project: providing services to taxonomists for standard genome sequencing and annotation.</title>
        <authorList>
            <consortium name="The Broad Institute Genomics Platform"/>
            <consortium name="The Broad Institute Genome Sequencing Center for Infectious Disease"/>
            <person name="Wu L."/>
            <person name="Ma J."/>
        </authorList>
    </citation>
    <scope>NUCLEOTIDE SEQUENCE [LARGE SCALE GENOMIC DNA]</scope>
    <source>
        <strain evidence="3">CGMCC 4.7242</strain>
    </source>
</reference>
<dbReference type="EMBL" id="JBHUGH010000001">
    <property type="protein sequence ID" value="MFD1910780.1"/>
    <property type="molecule type" value="Genomic_DNA"/>
</dbReference>
<feature type="domain" description="PIN" evidence="1">
    <location>
        <begin position="4"/>
        <end position="122"/>
    </location>
</feature>
<accession>A0ABW4RZP5</accession>
<dbReference type="CDD" id="cd09872">
    <property type="entry name" value="PIN_Sll0205-like"/>
    <property type="match status" value="1"/>
</dbReference>
<dbReference type="RefSeq" id="WP_390258697.1">
    <property type="nucleotide sequence ID" value="NZ_JBHUGH010000001.1"/>
</dbReference>
<name>A0ABW4RZP5_9RHOB</name>
<dbReference type="InterPro" id="IPR041705">
    <property type="entry name" value="PIN_Sll0205"/>
</dbReference>
<organism evidence="2 3">
    <name type="scientific">Halodurantibacterium flavum</name>
    <dbReference type="NCBI Taxonomy" id="1382802"/>
    <lineage>
        <taxon>Bacteria</taxon>
        <taxon>Pseudomonadati</taxon>
        <taxon>Pseudomonadota</taxon>
        <taxon>Alphaproteobacteria</taxon>
        <taxon>Rhodobacterales</taxon>
        <taxon>Paracoccaceae</taxon>
        <taxon>Halodurantibacterium</taxon>
    </lineage>
</organism>
<gene>
    <name evidence="2" type="ORF">ACFSGJ_00965</name>
</gene>
<dbReference type="PANTHER" id="PTHR36173:SF2">
    <property type="entry name" value="RIBONUCLEASE VAPC16"/>
    <property type="match status" value="1"/>
</dbReference>
<evidence type="ECO:0000313" key="2">
    <source>
        <dbReference type="EMBL" id="MFD1910780.1"/>
    </source>
</evidence>